<evidence type="ECO:0000256" key="15">
    <source>
        <dbReference type="ARBA" id="ARBA00023166"/>
    </source>
</evidence>
<evidence type="ECO:0000313" key="22">
    <source>
        <dbReference type="EMBL" id="KAH9292767.1"/>
    </source>
</evidence>
<dbReference type="GO" id="GO:0004496">
    <property type="term" value="F:mevalonate kinase activity"/>
    <property type="evidence" value="ECO:0007669"/>
    <property type="project" value="UniProtKB-EC"/>
</dbReference>
<dbReference type="InterPro" id="IPR014721">
    <property type="entry name" value="Ribsml_uS5_D2-typ_fold_subgr"/>
</dbReference>
<keyword evidence="23" id="KW-1185">Reference proteome</keyword>
<comment type="catalytic activity">
    <reaction evidence="18">
        <text>(R)-mevalonate + ATP = (R)-5-phosphomevalonate + ADP + H(+)</text>
        <dbReference type="Rhea" id="RHEA:17065"/>
        <dbReference type="ChEBI" id="CHEBI:15378"/>
        <dbReference type="ChEBI" id="CHEBI:30616"/>
        <dbReference type="ChEBI" id="CHEBI:36464"/>
        <dbReference type="ChEBI" id="CHEBI:58146"/>
        <dbReference type="ChEBI" id="CHEBI:456216"/>
        <dbReference type="EC" id="2.7.1.36"/>
    </reaction>
</comment>
<evidence type="ECO:0000256" key="19">
    <source>
        <dbReference type="SAM" id="Phobius"/>
    </source>
</evidence>
<evidence type="ECO:0000256" key="8">
    <source>
        <dbReference type="ARBA" id="ARBA00022741"/>
    </source>
</evidence>
<dbReference type="InterPro" id="IPR036554">
    <property type="entry name" value="GHMP_kinase_C_sf"/>
</dbReference>
<dbReference type="GO" id="GO:0019287">
    <property type="term" value="P:isopentenyl diphosphate biosynthetic process, mevalonate pathway"/>
    <property type="evidence" value="ECO:0007669"/>
    <property type="project" value="TreeGrafter"/>
</dbReference>
<dbReference type="EC" id="2.7.1.36" evidence="3 18"/>
<evidence type="ECO:0000256" key="9">
    <source>
        <dbReference type="ARBA" id="ARBA00022777"/>
    </source>
</evidence>
<reference evidence="22 23" key="1">
    <citation type="journal article" date="2021" name="Nat. Plants">
        <title>The Taxus genome provides insights into paclitaxel biosynthesis.</title>
        <authorList>
            <person name="Xiong X."/>
            <person name="Gou J."/>
            <person name="Liao Q."/>
            <person name="Li Y."/>
            <person name="Zhou Q."/>
            <person name="Bi G."/>
            <person name="Li C."/>
            <person name="Du R."/>
            <person name="Wang X."/>
            <person name="Sun T."/>
            <person name="Guo L."/>
            <person name="Liang H."/>
            <person name="Lu P."/>
            <person name="Wu Y."/>
            <person name="Zhang Z."/>
            <person name="Ro D.K."/>
            <person name="Shang Y."/>
            <person name="Huang S."/>
            <person name="Yan J."/>
        </authorList>
    </citation>
    <scope>NUCLEOTIDE SEQUENCE [LARGE SCALE GENOMIC DNA]</scope>
    <source>
        <strain evidence="22">Ta-2019</strain>
    </source>
</reference>
<dbReference type="GO" id="GO:0016126">
    <property type="term" value="P:sterol biosynthetic process"/>
    <property type="evidence" value="ECO:0007669"/>
    <property type="project" value="UniProtKB-KW"/>
</dbReference>
<feature type="transmembrane region" description="Helical" evidence="19">
    <location>
        <begin position="345"/>
        <end position="369"/>
    </location>
</feature>
<organism evidence="22 23">
    <name type="scientific">Taxus chinensis</name>
    <name type="common">Chinese yew</name>
    <name type="synonym">Taxus wallichiana var. chinensis</name>
    <dbReference type="NCBI Taxonomy" id="29808"/>
    <lineage>
        <taxon>Eukaryota</taxon>
        <taxon>Viridiplantae</taxon>
        <taxon>Streptophyta</taxon>
        <taxon>Embryophyta</taxon>
        <taxon>Tracheophyta</taxon>
        <taxon>Spermatophyta</taxon>
        <taxon>Pinopsida</taxon>
        <taxon>Pinidae</taxon>
        <taxon>Conifers II</taxon>
        <taxon>Cupressales</taxon>
        <taxon>Taxaceae</taxon>
        <taxon>Taxus</taxon>
    </lineage>
</organism>
<dbReference type="PANTHER" id="PTHR43290">
    <property type="entry name" value="MEVALONATE KINASE"/>
    <property type="match status" value="1"/>
</dbReference>
<keyword evidence="15 18" id="KW-1207">Sterol metabolism</keyword>
<evidence type="ECO:0000313" key="23">
    <source>
        <dbReference type="Proteomes" id="UP000824469"/>
    </source>
</evidence>
<dbReference type="InterPro" id="IPR006204">
    <property type="entry name" value="GHMP_kinase_N_dom"/>
</dbReference>
<dbReference type="GO" id="GO:0046872">
    <property type="term" value="F:metal ion binding"/>
    <property type="evidence" value="ECO:0007669"/>
    <property type="project" value="UniProtKB-KW"/>
</dbReference>
<dbReference type="InterPro" id="IPR006205">
    <property type="entry name" value="Mev_gal_kin"/>
</dbReference>
<dbReference type="InterPro" id="IPR020568">
    <property type="entry name" value="Ribosomal_Su5_D2-typ_SF"/>
</dbReference>
<feature type="domain" description="GHMP kinase C-terminal" evidence="21">
    <location>
        <begin position="307"/>
        <end position="358"/>
    </location>
</feature>
<keyword evidence="12 18" id="KW-0752">Steroid biosynthesis</keyword>
<dbReference type="PRINTS" id="PR00959">
    <property type="entry name" value="MEVGALKINASE"/>
</dbReference>
<dbReference type="EMBL" id="JAHRHJ020002342">
    <property type="protein sequence ID" value="KAH9292767.1"/>
    <property type="molecule type" value="Genomic_DNA"/>
</dbReference>
<evidence type="ECO:0000259" key="21">
    <source>
        <dbReference type="Pfam" id="PF08544"/>
    </source>
</evidence>
<evidence type="ECO:0000256" key="1">
    <source>
        <dbReference type="ARBA" id="ARBA00004496"/>
    </source>
</evidence>
<comment type="pathway">
    <text evidence="17 18">Isoprenoid biosynthesis; isopentenyl diphosphate biosynthesis via mevalonate pathway; isopentenyl diphosphate from (R)-mevalonate: step 1/3.</text>
</comment>
<evidence type="ECO:0000256" key="12">
    <source>
        <dbReference type="ARBA" id="ARBA00022955"/>
    </source>
</evidence>
<dbReference type="SUPFAM" id="SSF54211">
    <property type="entry name" value="Ribosomal protein S5 domain 2-like"/>
    <property type="match status" value="1"/>
</dbReference>
<dbReference type="InterPro" id="IPR013750">
    <property type="entry name" value="GHMP_kinase_C_dom"/>
</dbReference>
<dbReference type="OMA" id="VCTYGGV"/>
<keyword evidence="14 18" id="KW-0443">Lipid metabolism</keyword>
<comment type="caution">
    <text evidence="22">The sequence shown here is derived from an EMBL/GenBank/DDBJ whole genome shotgun (WGS) entry which is preliminary data.</text>
</comment>
<evidence type="ECO:0000256" key="7">
    <source>
        <dbReference type="ARBA" id="ARBA00022723"/>
    </source>
</evidence>
<dbReference type="Gene3D" id="3.30.70.890">
    <property type="entry name" value="GHMP kinase, C-terminal domain"/>
    <property type="match status" value="1"/>
</dbReference>
<dbReference type="NCBIfam" id="TIGR00549">
    <property type="entry name" value="mevalon_kin"/>
    <property type="match status" value="1"/>
</dbReference>
<keyword evidence="5 18" id="KW-0444">Lipid biosynthesis</keyword>
<dbReference type="Pfam" id="PF00288">
    <property type="entry name" value="GHMP_kinases_N"/>
    <property type="match status" value="1"/>
</dbReference>
<dbReference type="GO" id="GO:0005829">
    <property type="term" value="C:cytosol"/>
    <property type="evidence" value="ECO:0007669"/>
    <property type="project" value="TreeGrafter"/>
</dbReference>
<keyword evidence="10 18" id="KW-0067">ATP-binding</keyword>
<dbReference type="SUPFAM" id="SSF55060">
    <property type="entry name" value="GHMP Kinase, C-terminal domain"/>
    <property type="match status" value="1"/>
</dbReference>
<feature type="non-terminal residue" evidence="22">
    <location>
        <position position="370"/>
    </location>
</feature>
<keyword evidence="13 18" id="KW-0756">Sterol biosynthesis</keyword>
<feature type="transmembrane region" description="Helical" evidence="19">
    <location>
        <begin position="159"/>
        <end position="179"/>
    </location>
</feature>
<feature type="domain" description="GHMP kinase N-terminal" evidence="20">
    <location>
        <begin position="138"/>
        <end position="223"/>
    </location>
</feature>
<comment type="similarity">
    <text evidence="2 18">Belongs to the GHMP kinase family. Mevalonate kinase subfamily.</text>
</comment>
<keyword evidence="11" id="KW-0460">Magnesium</keyword>
<keyword evidence="9 18" id="KW-0418">Kinase</keyword>
<dbReference type="PROSITE" id="PS00627">
    <property type="entry name" value="GHMP_KINASES_ATP"/>
    <property type="match status" value="1"/>
</dbReference>
<keyword evidence="6 18" id="KW-0808">Transferase</keyword>
<dbReference type="InterPro" id="IPR006203">
    <property type="entry name" value="GHMP_knse_ATP-bd_CS"/>
</dbReference>
<dbReference type="AlphaFoldDB" id="A0AA38F9B3"/>
<evidence type="ECO:0000256" key="13">
    <source>
        <dbReference type="ARBA" id="ARBA00023011"/>
    </source>
</evidence>
<evidence type="ECO:0000256" key="6">
    <source>
        <dbReference type="ARBA" id="ARBA00022679"/>
    </source>
</evidence>
<evidence type="ECO:0000256" key="2">
    <source>
        <dbReference type="ARBA" id="ARBA00006495"/>
    </source>
</evidence>
<keyword evidence="7" id="KW-0479">Metal-binding</keyword>
<evidence type="ECO:0000256" key="14">
    <source>
        <dbReference type="ARBA" id="ARBA00023098"/>
    </source>
</evidence>
<evidence type="ECO:0000256" key="10">
    <source>
        <dbReference type="ARBA" id="ARBA00022840"/>
    </source>
</evidence>
<keyword evidence="19" id="KW-0812">Transmembrane</keyword>
<name>A0AA38F9B3_TAXCH</name>
<evidence type="ECO:0000256" key="17">
    <source>
        <dbReference type="ARBA" id="ARBA00029438"/>
    </source>
</evidence>
<dbReference type="Proteomes" id="UP000824469">
    <property type="component" value="Unassembled WGS sequence"/>
</dbReference>
<evidence type="ECO:0000256" key="3">
    <source>
        <dbReference type="ARBA" id="ARBA00012103"/>
    </source>
</evidence>
<dbReference type="GO" id="GO:0005524">
    <property type="term" value="F:ATP binding"/>
    <property type="evidence" value="ECO:0007669"/>
    <property type="project" value="UniProtKB-KW"/>
</dbReference>
<keyword evidence="19" id="KW-0472">Membrane</keyword>
<proteinExistence type="inferred from homology"/>
<evidence type="ECO:0000256" key="5">
    <source>
        <dbReference type="ARBA" id="ARBA00022516"/>
    </source>
</evidence>
<comment type="subcellular location">
    <subcellularLocation>
        <location evidence="1 18">Cytoplasm</location>
    </subcellularLocation>
</comment>
<dbReference type="FunFam" id="3.30.70.890:FF:000003">
    <property type="entry name" value="Mevalonate kinase"/>
    <property type="match status" value="1"/>
</dbReference>
<accession>A0AA38F9B3</accession>
<keyword evidence="16 18" id="KW-0753">Steroid metabolism</keyword>
<keyword evidence="8 18" id="KW-0547">Nucleotide-binding</keyword>
<evidence type="ECO:0000256" key="16">
    <source>
        <dbReference type="ARBA" id="ARBA00023221"/>
    </source>
</evidence>
<sequence>MMMDKITEVSGRAPGKIILCGEHAVVHGSAALAASLGLYTQVRIQTPNSNSLSVDPNVHLTINLTDMNVCLTWPMQRVEAAFESLDAFVVDPLCIKPCSTDFLQCVAALIDKEEFPEAIIGVAEGVSALLFLYISIIGFKPATVIVTSDLPLGSGLGSSAALCVATSGAVLALSGALHLDSVQDVWLSLDESKREVVNKWAFEGEKIIHGRPSGIDNTVSTFGNVVKFKSGHLTHIRHIFPIKLLITNTKVGRNTKALVAEVSERSSRHPKSMSAVFSAVNDICEEIAEIIQAPSSDDISISEKEGKLEELMEMNQGLLKCMGVSHPCIEAVLKTTSKYKLCSKLTGAGGGGCVLTLLPKCILLMFIFLD</sequence>
<protein>
    <recommendedName>
        <fullName evidence="3 18">Mevalonate kinase</fullName>
        <shortName evidence="18">MK</shortName>
        <ecNumber evidence="3 18">2.7.1.36</ecNumber>
    </recommendedName>
</protein>
<dbReference type="Gene3D" id="3.30.230.10">
    <property type="match status" value="1"/>
</dbReference>
<keyword evidence="4 18" id="KW-0963">Cytoplasm</keyword>
<evidence type="ECO:0000256" key="11">
    <source>
        <dbReference type="ARBA" id="ARBA00022842"/>
    </source>
</evidence>
<evidence type="ECO:0000256" key="18">
    <source>
        <dbReference type="RuleBase" id="RU363087"/>
    </source>
</evidence>
<gene>
    <name evidence="22" type="ORF">KI387_042047</name>
</gene>
<dbReference type="PANTHER" id="PTHR43290:SF2">
    <property type="entry name" value="MEVALONATE KINASE"/>
    <property type="match status" value="1"/>
</dbReference>
<evidence type="ECO:0000256" key="4">
    <source>
        <dbReference type="ARBA" id="ARBA00022490"/>
    </source>
</evidence>
<dbReference type="Pfam" id="PF08544">
    <property type="entry name" value="GHMP_kinases_C"/>
    <property type="match status" value="1"/>
</dbReference>
<feature type="transmembrane region" description="Helical" evidence="19">
    <location>
        <begin position="118"/>
        <end position="139"/>
    </location>
</feature>
<keyword evidence="19" id="KW-1133">Transmembrane helix</keyword>
<evidence type="ECO:0000259" key="20">
    <source>
        <dbReference type="Pfam" id="PF00288"/>
    </source>
</evidence>